<evidence type="ECO:0000256" key="2">
    <source>
        <dbReference type="RuleBase" id="RU362080"/>
    </source>
</evidence>
<comment type="function">
    <text evidence="2">Antitoxin component of a type II toxin-antitoxin (TA) system.</text>
</comment>
<evidence type="ECO:0000313" key="3">
    <source>
        <dbReference type="EMBL" id="MEJ5976011.1"/>
    </source>
</evidence>
<dbReference type="InterPro" id="IPR036165">
    <property type="entry name" value="YefM-like_sf"/>
</dbReference>
<protein>
    <recommendedName>
        <fullName evidence="2">Antitoxin</fullName>
    </recommendedName>
</protein>
<sequence>MKTRTVTATEANRSFSKLLRAVEHGERVEITSHGRKVAVIAPVETKAARETRVKAIETLKERWSSEGRADAG</sequence>
<gene>
    <name evidence="3" type="ORF">WG901_05160</name>
</gene>
<dbReference type="Pfam" id="PF02604">
    <property type="entry name" value="PhdYeFM_antitox"/>
    <property type="match status" value="1"/>
</dbReference>
<organism evidence="3 4">
    <name type="scientific">Novosphingobium anseongense</name>
    <dbReference type="NCBI Taxonomy" id="3133436"/>
    <lineage>
        <taxon>Bacteria</taxon>
        <taxon>Pseudomonadati</taxon>
        <taxon>Pseudomonadota</taxon>
        <taxon>Alphaproteobacteria</taxon>
        <taxon>Sphingomonadales</taxon>
        <taxon>Sphingomonadaceae</taxon>
        <taxon>Novosphingobium</taxon>
    </lineage>
</organism>
<dbReference type="SUPFAM" id="SSF143120">
    <property type="entry name" value="YefM-like"/>
    <property type="match status" value="1"/>
</dbReference>
<dbReference type="EMBL" id="JBBHJZ010000001">
    <property type="protein sequence ID" value="MEJ5976011.1"/>
    <property type="molecule type" value="Genomic_DNA"/>
</dbReference>
<evidence type="ECO:0000256" key="1">
    <source>
        <dbReference type="ARBA" id="ARBA00009981"/>
    </source>
</evidence>
<keyword evidence="4" id="KW-1185">Reference proteome</keyword>
<reference evidence="3 4" key="1">
    <citation type="submission" date="2024-03" db="EMBL/GenBank/DDBJ databases">
        <authorList>
            <person name="Jo J.-H."/>
        </authorList>
    </citation>
    <scope>NUCLEOTIDE SEQUENCE [LARGE SCALE GENOMIC DNA]</scope>
    <source>
        <strain evidence="3 4">PS1R-30</strain>
    </source>
</reference>
<dbReference type="InterPro" id="IPR006442">
    <property type="entry name" value="Antitoxin_Phd/YefM"/>
</dbReference>
<dbReference type="Proteomes" id="UP001361239">
    <property type="component" value="Unassembled WGS sequence"/>
</dbReference>
<accession>A0ABU8RTI3</accession>
<name>A0ABU8RTI3_9SPHN</name>
<comment type="similarity">
    <text evidence="1 2">Belongs to the phD/YefM antitoxin family.</text>
</comment>
<evidence type="ECO:0000313" key="4">
    <source>
        <dbReference type="Proteomes" id="UP001361239"/>
    </source>
</evidence>
<comment type="caution">
    <text evidence="3">The sequence shown here is derived from an EMBL/GenBank/DDBJ whole genome shotgun (WGS) entry which is preliminary data.</text>
</comment>
<dbReference type="Gene3D" id="3.40.1620.10">
    <property type="entry name" value="YefM-like domain"/>
    <property type="match status" value="1"/>
</dbReference>
<dbReference type="NCBIfam" id="TIGR01552">
    <property type="entry name" value="phd_fam"/>
    <property type="match status" value="1"/>
</dbReference>
<proteinExistence type="inferred from homology"/>
<dbReference type="RefSeq" id="WP_339585935.1">
    <property type="nucleotide sequence ID" value="NZ_JBBHJZ010000001.1"/>
</dbReference>